<dbReference type="Proteomes" id="UP001500886">
    <property type="component" value="Unassembled WGS sequence"/>
</dbReference>
<keyword evidence="5" id="KW-1185">Reference proteome</keyword>
<keyword evidence="2" id="KW-1015">Disulfide bond</keyword>
<dbReference type="SMART" id="SM00783">
    <property type="entry name" value="A_amylase_inhib"/>
    <property type="match status" value="1"/>
</dbReference>
<proteinExistence type="predicted"/>
<sequence>MKKTSAKKTLVTAAVLGGVALTVAGAGTASAAPAAGGAVPSCVSFDAPWSPFTSWRKFTITNGCAETVQVKVVYTNGPGSTCYPVPAHQSRTETYYSLGGVTDAKSLITC</sequence>
<evidence type="ECO:0008006" key="6">
    <source>
        <dbReference type="Google" id="ProtNLM"/>
    </source>
</evidence>
<evidence type="ECO:0000313" key="5">
    <source>
        <dbReference type="Proteomes" id="UP001500886"/>
    </source>
</evidence>
<dbReference type="RefSeq" id="WP_344432612.1">
    <property type="nucleotide sequence ID" value="NZ_BAAASL010000001.1"/>
</dbReference>
<reference evidence="5" key="1">
    <citation type="journal article" date="2019" name="Int. J. Syst. Evol. Microbiol.">
        <title>The Global Catalogue of Microorganisms (GCM) 10K type strain sequencing project: providing services to taxonomists for standard genome sequencing and annotation.</title>
        <authorList>
            <consortium name="The Broad Institute Genomics Platform"/>
            <consortium name="The Broad Institute Genome Sequencing Center for Infectious Disease"/>
            <person name="Wu L."/>
            <person name="Ma J."/>
        </authorList>
    </citation>
    <scope>NUCLEOTIDE SEQUENCE [LARGE SCALE GENOMIC DNA]</scope>
    <source>
        <strain evidence="5">JCM 4542</strain>
    </source>
</reference>
<keyword evidence="3" id="KW-0732">Signal</keyword>
<dbReference type="EMBL" id="BAAASL010000001">
    <property type="protein sequence ID" value="GAA2707352.1"/>
    <property type="molecule type" value="Genomic_DNA"/>
</dbReference>
<feature type="signal peptide" evidence="3">
    <location>
        <begin position="1"/>
        <end position="31"/>
    </location>
</feature>
<keyword evidence="1" id="KW-0022">Alpha-amylase inhibitor</keyword>
<evidence type="ECO:0000256" key="3">
    <source>
        <dbReference type="SAM" id="SignalP"/>
    </source>
</evidence>
<comment type="caution">
    <text evidence="4">The sequence shown here is derived from an EMBL/GenBank/DDBJ whole genome shotgun (WGS) entry which is preliminary data.</text>
</comment>
<dbReference type="InterPro" id="IPR036379">
    <property type="entry name" value="A-amylase_inhib_sf"/>
</dbReference>
<organism evidence="4 5">
    <name type="scientific">Streptomyces luteosporeus</name>
    <dbReference type="NCBI Taxonomy" id="173856"/>
    <lineage>
        <taxon>Bacteria</taxon>
        <taxon>Bacillati</taxon>
        <taxon>Actinomycetota</taxon>
        <taxon>Actinomycetes</taxon>
        <taxon>Kitasatosporales</taxon>
        <taxon>Streptomycetaceae</taxon>
        <taxon>Streptomyces</taxon>
    </lineage>
</organism>
<evidence type="ECO:0000256" key="1">
    <source>
        <dbReference type="ARBA" id="ARBA00022579"/>
    </source>
</evidence>
<evidence type="ECO:0000313" key="4">
    <source>
        <dbReference type="EMBL" id="GAA2707352.1"/>
    </source>
</evidence>
<name>A0ABP6FXX4_9ACTN</name>
<dbReference type="Pfam" id="PF01356">
    <property type="entry name" value="A_amylase_inhib"/>
    <property type="match status" value="1"/>
</dbReference>
<protein>
    <recommendedName>
        <fullName evidence="6">Alpha-amlyase</fullName>
    </recommendedName>
</protein>
<dbReference type="SUPFAM" id="SSF49498">
    <property type="entry name" value="alpha-Amylase inhibitor tendamistat"/>
    <property type="match status" value="1"/>
</dbReference>
<gene>
    <name evidence="4" type="ORF">GCM10010315_01670</name>
</gene>
<feature type="chain" id="PRO_5046534916" description="Alpha-amlyase" evidence="3">
    <location>
        <begin position="32"/>
        <end position="110"/>
    </location>
</feature>
<accession>A0ABP6FXX4</accession>
<dbReference type="InterPro" id="IPR000833">
    <property type="entry name" value="A-amylase_inhib"/>
</dbReference>
<evidence type="ECO:0000256" key="2">
    <source>
        <dbReference type="ARBA" id="ARBA00023157"/>
    </source>
</evidence>
<dbReference type="Gene3D" id="2.60.40.20">
    <property type="entry name" value="Alpha-amylase inhibitor"/>
    <property type="match status" value="1"/>
</dbReference>